<dbReference type="EMBL" id="CAFBLP010000127">
    <property type="protein sequence ID" value="CAB4893535.1"/>
    <property type="molecule type" value="Genomic_DNA"/>
</dbReference>
<proteinExistence type="predicted"/>
<reference evidence="1" key="1">
    <citation type="submission" date="2020-05" db="EMBL/GenBank/DDBJ databases">
        <authorList>
            <person name="Chiriac C."/>
            <person name="Salcher M."/>
            <person name="Ghai R."/>
            <person name="Kavagutti S V."/>
        </authorList>
    </citation>
    <scope>NUCLEOTIDE SEQUENCE</scope>
</reference>
<sequence length="124" mass="12485">MASRVSFSASWSHSACRYVSITSANSAVAFGPAMVLANAASSMGASARNKKSTIAATSSRRVMRVCTSGAIAENTTGLNCSGFHGTSGANTKGAHASTNASGLSALMYSPLNAASFLRSKKAGE</sequence>
<accession>A0A6J7FJD2</accession>
<protein>
    <submittedName>
        <fullName evidence="1">Unannotated protein</fullName>
    </submittedName>
</protein>
<dbReference type="AlphaFoldDB" id="A0A6J7FJD2"/>
<gene>
    <name evidence="1" type="ORF">UFOPK3376_03018</name>
</gene>
<name>A0A6J7FJD2_9ZZZZ</name>
<evidence type="ECO:0000313" key="1">
    <source>
        <dbReference type="EMBL" id="CAB4893535.1"/>
    </source>
</evidence>
<organism evidence="1">
    <name type="scientific">freshwater metagenome</name>
    <dbReference type="NCBI Taxonomy" id="449393"/>
    <lineage>
        <taxon>unclassified sequences</taxon>
        <taxon>metagenomes</taxon>
        <taxon>ecological metagenomes</taxon>
    </lineage>
</organism>